<evidence type="ECO:0000256" key="14">
    <source>
        <dbReference type="RuleBase" id="RU000584"/>
    </source>
</evidence>
<feature type="active site" description="Nucleophile" evidence="9 10">
    <location>
        <position position="50"/>
    </location>
</feature>
<keyword evidence="5 9" id="KW-0560">Oxidoreductase</keyword>
<comment type="function">
    <text evidence="9">Catalyzes the NADPH-dependent reduction of glutamyl-tRNA(Glu) to glutamate 1-semialdehyde (GSA).</text>
</comment>
<comment type="similarity">
    <text evidence="2 9 14">Belongs to the glutamyl-tRNA reductase family.</text>
</comment>
<feature type="site" description="Important for activity" evidence="9 13">
    <location>
        <position position="95"/>
    </location>
</feature>
<dbReference type="PROSITE" id="PS00747">
    <property type="entry name" value="GLUTR"/>
    <property type="match status" value="1"/>
</dbReference>
<comment type="catalytic activity">
    <reaction evidence="7 9 14">
        <text>(S)-4-amino-5-oxopentanoate + tRNA(Glu) + NADP(+) = L-glutamyl-tRNA(Glu) + NADPH + H(+)</text>
        <dbReference type="Rhea" id="RHEA:12344"/>
        <dbReference type="Rhea" id="RHEA-COMP:9663"/>
        <dbReference type="Rhea" id="RHEA-COMP:9680"/>
        <dbReference type="ChEBI" id="CHEBI:15378"/>
        <dbReference type="ChEBI" id="CHEBI:57501"/>
        <dbReference type="ChEBI" id="CHEBI:57783"/>
        <dbReference type="ChEBI" id="CHEBI:58349"/>
        <dbReference type="ChEBI" id="CHEBI:78442"/>
        <dbReference type="ChEBI" id="CHEBI:78520"/>
        <dbReference type="EC" id="1.2.1.70"/>
    </reaction>
</comment>
<dbReference type="InterPro" id="IPR036343">
    <property type="entry name" value="GluRdtase_N_sf"/>
</dbReference>
<dbReference type="Proteomes" id="UP000216107">
    <property type="component" value="Unassembled WGS sequence"/>
</dbReference>
<evidence type="ECO:0000313" key="18">
    <source>
        <dbReference type="EMBL" id="KAF7598556.1"/>
    </source>
</evidence>
<evidence type="ECO:0000256" key="3">
    <source>
        <dbReference type="ARBA" id="ARBA00012970"/>
    </source>
</evidence>
<evidence type="ECO:0000256" key="7">
    <source>
        <dbReference type="ARBA" id="ARBA00047464"/>
    </source>
</evidence>
<feature type="domain" description="Glutamyl-tRNA reductase N-terminal" evidence="17">
    <location>
        <begin position="6"/>
        <end position="152"/>
    </location>
</feature>
<dbReference type="Pfam" id="PF05201">
    <property type="entry name" value="GlutR_N"/>
    <property type="match status" value="1"/>
</dbReference>
<comment type="pathway">
    <text evidence="1 9 14">Porphyrin-containing compound metabolism; protoporphyrin-IX biosynthesis; 5-aminolevulinate from L-glutamyl-tRNA(Glu): step 1/2.</text>
</comment>
<name>A0A272EQC5_9RHOO</name>
<reference evidence="19 20" key="2">
    <citation type="submission" date="2017-07" db="EMBL/GenBank/DDBJ databases">
        <title>Candidatus Dactylopiibacterium carminicum, a nitrogen-fixing symbiont of the cochineal insect Dactylopius coccus and Dactylopius opuntiae (Hemiptera: Coccoidea: Dactylopiidae).</title>
        <authorList>
            <person name="Vera A."/>
        </authorList>
    </citation>
    <scope>NUCLEOTIDE SEQUENCE [LARGE SCALE GENOMIC DNA]</scope>
    <source>
        <strain evidence="19 20">NFDCM</strain>
    </source>
</reference>
<comment type="domain">
    <text evidence="9">Possesses an unusual extended V-shaped dimeric structure with each monomer consisting of three distinct domains arranged along a curved 'spinal' alpha-helix. The N-terminal catalytic domain specifically recognizes the glutamate moiety of the substrate. The second domain is the NADPH-binding domain, and the third C-terminal domain is responsible for dimerization.</text>
</comment>
<dbReference type="HAMAP" id="MF_00087">
    <property type="entry name" value="Glu_tRNA_reductase"/>
    <property type="match status" value="1"/>
</dbReference>
<dbReference type="SUPFAM" id="SSF51735">
    <property type="entry name" value="NAD(P)-binding Rossmann-fold domains"/>
    <property type="match status" value="1"/>
</dbReference>
<dbReference type="Pfam" id="PF01488">
    <property type="entry name" value="Shikimate_DH"/>
    <property type="match status" value="1"/>
</dbReference>
<dbReference type="GO" id="GO:0019353">
    <property type="term" value="P:protoporphyrinogen IX biosynthetic process from glutamate"/>
    <property type="evidence" value="ECO:0007669"/>
    <property type="project" value="TreeGrafter"/>
</dbReference>
<dbReference type="InterPro" id="IPR036291">
    <property type="entry name" value="NAD(P)-bd_dom_sf"/>
</dbReference>
<dbReference type="PANTHER" id="PTHR43013:SF1">
    <property type="entry name" value="GLUTAMYL-TRNA REDUCTASE"/>
    <property type="match status" value="1"/>
</dbReference>
<comment type="miscellaneous">
    <text evidence="9">During catalysis, the active site Cys acts as a nucleophile attacking the alpha-carbonyl group of tRNA-bound glutamate with the formation of a thioester intermediate between enzyme and glutamate, and the concomitant release of tRNA(Glu). The thioester intermediate is finally reduced by direct hydride transfer from NADPH, to form the product GSA.</text>
</comment>
<evidence type="ECO:0000256" key="12">
    <source>
        <dbReference type="PIRSR" id="PIRSR000445-3"/>
    </source>
</evidence>
<dbReference type="EC" id="1.2.1.70" evidence="3 9"/>
<sequence length="423" mass="46754">MSLYALGLNHNTAPLALREQLTFPVGDLAESLAQLRDGFGVEEAALLSTCNRTELYCKGGDPLRVAQWMAWARDVSFDQLRNGLYTHADAEAVRHIFRVACGLDSMVLGEPQILGQLKGAVRFAESAGALGSNLHKLFQQSFSVAKQVRSHTELGYHTVSMAAASVQLAARIFERMSDVRVLFVGAGEMVELCAAHFAGAHPKGMAVVNRSRVRAETLAERFPMEVLPLESLADSLPAHDVVISCTASPVPLIGQGMVARALRLRRRRPMVMVDLAVPRDIEPEVGRLDDIFLYTVDDLERIVSLGHESRQAAAAEAEAMVELEVDNYWRWLARRDALPAIRLLREHVEQMRQVELQRAKRMLARGDDPERVIDAITQALGNKLLHEPTRYLNQAEGQEIRHAVATVQQVFGLPADSSLDSDS</sequence>
<protein>
    <recommendedName>
        <fullName evidence="8 9">Glutamyl-tRNA reductase</fullName>
        <shortName evidence="9">GluTR</shortName>
        <ecNumber evidence="3 9">1.2.1.70</ecNumber>
    </recommendedName>
</protein>
<dbReference type="AlphaFoldDB" id="A0A272EQC5"/>
<dbReference type="SUPFAM" id="SSF69742">
    <property type="entry name" value="Glutamyl tRNA-reductase catalytic, N-terminal domain"/>
    <property type="match status" value="1"/>
</dbReference>
<feature type="domain" description="Tetrapyrrole biosynthesis glutamyl-tRNA reductase dimerisation" evidence="15">
    <location>
        <begin position="316"/>
        <end position="413"/>
    </location>
</feature>
<dbReference type="OrthoDB" id="110209at2"/>
<dbReference type="GO" id="GO:0008883">
    <property type="term" value="F:glutamyl-tRNA reductase activity"/>
    <property type="evidence" value="ECO:0007669"/>
    <property type="project" value="UniProtKB-UniRule"/>
</dbReference>
<dbReference type="InterPro" id="IPR036453">
    <property type="entry name" value="GluRdtase_dimer_dom_sf"/>
</dbReference>
<evidence type="ECO:0000256" key="11">
    <source>
        <dbReference type="PIRSR" id="PIRSR000445-2"/>
    </source>
</evidence>
<evidence type="ECO:0000313" key="21">
    <source>
        <dbReference type="Proteomes" id="UP000623509"/>
    </source>
</evidence>
<evidence type="ECO:0000256" key="10">
    <source>
        <dbReference type="PIRSR" id="PIRSR000445-1"/>
    </source>
</evidence>
<accession>A0A272EQC5</accession>
<proteinExistence type="inferred from homology"/>
<dbReference type="NCBIfam" id="TIGR01035">
    <property type="entry name" value="hemA"/>
    <property type="match status" value="1"/>
</dbReference>
<evidence type="ECO:0000256" key="5">
    <source>
        <dbReference type="ARBA" id="ARBA00023002"/>
    </source>
</evidence>
<evidence type="ECO:0000256" key="9">
    <source>
        <dbReference type="HAMAP-Rule" id="MF_00087"/>
    </source>
</evidence>
<evidence type="ECO:0000256" key="4">
    <source>
        <dbReference type="ARBA" id="ARBA00022857"/>
    </source>
</evidence>
<dbReference type="FunFam" id="3.30.460.30:FF:000001">
    <property type="entry name" value="Glutamyl-tRNA reductase"/>
    <property type="match status" value="1"/>
</dbReference>
<organism evidence="19 20">
    <name type="scientific">Candidatus Dactylopiibacterium carminicum</name>
    <dbReference type="NCBI Taxonomy" id="857335"/>
    <lineage>
        <taxon>Bacteria</taxon>
        <taxon>Pseudomonadati</taxon>
        <taxon>Pseudomonadota</taxon>
        <taxon>Betaproteobacteria</taxon>
        <taxon>Rhodocyclales</taxon>
        <taxon>Rhodocyclaceae</taxon>
        <taxon>Candidatus Dactylopiibacterium</taxon>
    </lineage>
</organism>
<evidence type="ECO:0000313" key="19">
    <source>
        <dbReference type="EMBL" id="PAS92313.1"/>
    </source>
</evidence>
<evidence type="ECO:0000256" key="6">
    <source>
        <dbReference type="ARBA" id="ARBA00023244"/>
    </source>
</evidence>
<dbReference type="Gene3D" id="3.30.460.30">
    <property type="entry name" value="Glutamyl-tRNA reductase, N-terminal domain"/>
    <property type="match status" value="1"/>
</dbReference>
<evidence type="ECO:0000256" key="1">
    <source>
        <dbReference type="ARBA" id="ARBA00005059"/>
    </source>
</evidence>
<comment type="caution">
    <text evidence="19">The sequence shown here is derived from an EMBL/GenBank/DDBJ whole genome shotgun (WGS) entry which is preliminary data.</text>
</comment>
<dbReference type="FunFam" id="3.40.50.720:FF:000031">
    <property type="entry name" value="Glutamyl-tRNA reductase"/>
    <property type="match status" value="1"/>
</dbReference>
<reference evidence="18 21" key="1">
    <citation type="submission" date="2016-08" db="EMBL/GenBank/DDBJ databases">
        <title>Candidatus Dactylopiibacterium carminicum genome sequence.</title>
        <authorList>
            <person name="Ramirez-Puebla S.T."/>
            <person name="Ormeno-Orrillo E."/>
            <person name="Vera-Ponce De Leon A."/>
            <person name="Luis L."/>
            <person name="Sanchez-Flores A."/>
            <person name="Monica R."/>
            <person name="Martinez-Romero E."/>
        </authorList>
    </citation>
    <scope>NUCLEOTIDE SEQUENCE [LARGE SCALE GENOMIC DNA]</scope>
    <source>
        <strain evidence="18">END1</strain>
    </source>
</reference>
<dbReference type="PANTHER" id="PTHR43013">
    <property type="entry name" value="GLUTAMYL-TRNA REDUCTASE"/>
    <property type="match status" value="1"/>
</dbReference>
<dbReference type="UniPathway" id="UPA00251">
    <property type="reaction ID" value="UER00316"/>
</dbReference>
<dbReference type="InterPro" id="IPR015895">
    <property type="entry name" value="4pyrrol_synth_GluRdtase_N"/>
</dbReference>
<feature type="binding site" evidence="9 11">
    <location>
        <begin position="49"/>
        <end position="52"/>
    </location>
    <ligand>
        <name>substrate</name>
    </ligand>
</feature>
<evidence type="ECO:0000256" key="8">
    <source>
        <dbReference type="ARBA" id="ARBA00068659"/>
    </source>
</evidence>
<keyword evidence="6 9" id="KW-0627">Porphyrin biosynthesis</keyword>
<dbReference type="EMBL" id="NMRN01000041">
    <property type="protein sequence ID" value="PAS92313.1"/>
    <property type="molecule type" value="Genomic_DNA"/>
</dbReference>
<dbReference type="InterPro" id="IPR006151">
    <property type="entry name" value="Shikm_DH/Glu-tRNA_Rdtase"/>
</dbReference>
<keyword evidence="4 9" id="KW-0521">NADP</keyword>
<dbReference type="InterPro" id="IPR015896">
    <property type="entry name" value="4pyrrol_synth_GluRdtase_dimer"/>
</dbReference>
<evidence type="ECO:0000256" key="2">
    <source>
        <dbReference type="ARBA" id="ARBA00005916"/>
    </source>
</evidence>
<gene>
    <name evidence="9" type="primary">hemA</name>
    <name evidence="18" type="ORF">BGI27_12740</name>
    <name evidence="19" type="ORF">CGU29_12015</name>
</gene>
<dbReference type="Pfam" id="PF00745">
    <property type="entry name" value="GlutR_dimer"/>
    <property type="match status" value="1"/>
</dbReference>
<evidence type="ECO:0000259" key="16">
    <source>
        <dbReference type="Pfam" id="PF01488"/>
    </source>
</evidence>
<keyword evidence="21" id="KW-1185">Reference proteome</keyword>
<evidence type="ECO:0000256" key="13">
    <source>
        <dbReference type="PIRSR" id="PIRSR000445-4"/>
    </source>
</evidence>
<feature type="domain" description="Quinate/shikimate 5-dehydrogenase/glutamyl-tRNA reductase" evidence="16">
    <location>
        <begin position="167"/>
        <end position="302"/>
    </location>
</feature>
<dbReference type="SUPFAM" id="SSF69075">
    <property type="entry name" value="Glutamyl tRNA-reductase dimerization domain"/>
    <property type="match status" value="1"/>
</dbReference>
<dbReference type="GO" id="GO:0050661">
    <property type="term" value="F:NADP binding"/>
    <property type="evidence" value="ECO:0007669"/>
    <property type="project" value="InterPro"/>
</dbReference>
<feature type="binding site" evidence="9 11">
    <location>
        <position position="116"/>
    </location>
    <ligand>
        <name>substrate</name>
    </ligand>
</feature>
<dbReference type="InterPro" id="IPR018214">
    <property type="entry name" value="GluRdtase_CS"/>
</dbReference>
<feature type="binding site" evidence="9 11">
    <location>
        <position position="105"/>
    </location>
    <ligand>
        <name>substrate</name>
    </ligand>
</feature>
<dbReference type="RefSeq" id="WP_095525252.1">
    <property type="nucleotide sequence ID" value="NZ_MDUX01000045.1"/>
</dbReference>
<feature type="binding site" evidence="9 11">
    <location>
        <begin position="110"/>
        <end position="112"/>
    </location>
    <ligand>
        <name>substrate</name>
    </ligand>
</feature>
<dbReference type="PIRSF" id="PIRSF000445">
    <property type="entry name" value="4pyrrol_synth_GluRdtase"/>
    <property type="match status" value="1"/>
</dbReference>
<evidence type="ECO:0000259" key="15">
    <source>
        <dbReference type="Pfam" id="PF00745"/>
    </source>
</evidence>
<dbReference type="Proteomes" id="UP000623509">
    <property type="component" value="Unassembled WGS sequence"/>
</dbReference>
<comment type="subunit">
    <text evidence="9">Homodimer.</text>
</comment>
<feature type="binding site" evidence="9 12">
    <location>
        <begin position="185"/>
        <end position="190"/>
    </location>
    <ligand>
        <name>NADP(+)</name>
        <dbReference type="ChEBI" id="CHEBI:58349"/>
    </ligand>
</feature>
<dbReference type="Gene3D" id="3.40.50.720">
    <property type="entry name" value="NAD(P)-binding Rossmann-like Domain"/>
    <property type="match status" value="1"/>
</dbReference>
<evidence type="ECO:0000313" key="20">
    <source>
        <dbReference type="Proteomes" id="UP000216107"/>
    </source>
</evidence>
<dbReference type="EMBL" id="MDUX01000045">
    <property type="protein sequence ID" value="KAF7598556.1"/>
    <property type="molecule type" value="Genomic_DNA"/>
</dbReference>
<dbReference type="CDD" id="cd05213">
    <property type="entry name" value="NAD_bind_Glutamyl_tRNA_reduct"/>
    <property type="match status" value="1"/>
</dbReference>
<dbReference type="InterPro" id="IPR000343">
    <property type="entry name" value="4pyrrol_synth_GluRdtase"/>
</dbReference>
<evidence type="ECO:0000259" key="17">
    <source>
        <dbReference type="Pfam" id="PF05201"/>
    </source>
</evidence>